<reference evidence="1" key="2">
    <citation type="journal article" date="2024" name="Plant">
        <title>Genomic evolution and insights into agronomic trait innovations of Sesamum species.</title>
        <authorList>
            <person name="Miao H."/>
            <person name="Wang L."/>
            <person name="Qu L."/>
            <person name="Liu H."/>
            <person name="Sun Y."/>
            <person name="Le M."/>
            <person name="Wang Q."/>
            <person name="Wei S."/>
            <person name="Zheng Y."/>
            <person name="Lin W."/>
            <person name="Duan Y."/>
            <person name="Cao H."/>
            <person name="Xiong S."/>
            <person name="Wang X."/>
            <person name="Wei L."/>
            <person name="Li C."/>
            <person name="Ma Q."/>
            <person name="Ju M."/>
            <person name="Zhao R."/>
            <person name="Li G."/>
            <person name="Mu C."/>
            <person name="Tian Q."/>
            <person name="Mei H."/>
            <person name="Zhang T."/>
            <person name="Gao T."/>
            <person name="Zhang H."/>
        </authorList>
    </citation>
    <scope>NUCLEOTIDE SEQUENCE</scope>
    <source>
        <strain evidence="1">3651</strain>
    </source>
</reference>
<sequence length="127" mass="14459">MVFNDSDIDVAEVHPPFKDVLVEASVVPQAFYFSSYGFYIPPILRNVFIRGILFVWCRATAHEASRHTISLCRLPRNLVHRPYSMRRRPLYGDLRSSGVASFMTRLRSSILTYCELEGVSVSTPCSV</sequence>
<comment type="caution">
    <text evidence="1">The sequence shown here is derived from an EMBL/GenBank/DDBJ whole genome shotgun (WGS) entry which is preliminary data.</text>
</comment>
<keyword evidence="2" id="KW-1185">Reference proteome</keyword>
<evidence type="ECO:0000313" key="2">
    <source>
        <dbReference type="Proteomes" id="UP001293254"/>
    </source>
</evidence>
<dbReference type="AlphaFoldDB" id="A0AAE1Y3W0"/>
<organism evidence="1 2">
    <name type="scientific">Sesamum alatum</name>
    <dbReference type="NCBI Taxonomy" id="300844"/>
    <lineage>
        <taxon>Eukaryota</taxon>
        <taxon>Viridiplantae</taxon>
        <taxon>Streptophyta</taxon>
        <taxon>Embryophyta</taxon>
        <taxon>Tracheophyta</taxon>
        <taxon>Spermatophyta</taxon>
        <taxon>Magnoliopsida</taxon>
        <taxon>eudicotyledons</taxon>
        <taxon>Gunneridae</taxon>
        <taxon>Pentapetalae</taxon>
        <taxon>asterids</taxon>
        <taxon>lamiids</taxon>
        <taxon>Lamiales</taxon>
        <taxon>Pedaliaceae</taxon>
        <taxon>Sesamum</taxon>
    </lineage>
</organism>
<evidence type="ECO:0000313" key="1">
    <source>
        <dbReference type="EMBL" id="KAK4422731.1"/>
    </source>
</evidence>
<name>A0AAE1Y3W0_9LAMI</name>
<gene>
    <name evidence="1" type="ORF">Salat_1855600</name>
</gene>
<proteinExistence type="predicted"/>
<dbReference type="EMBL" id="JACGWO010000007">
    <property type="protein sequence ID" value="KAK4422731.1"/>
    <property type="molecule type" value="Genomic_DNA"/>
</dbReference>
<reference evidence="1" key="1">
    <citation type="submission" date="2020-06" db="EMBL/GenBank/DDBJ databases">
        <authorList>
            <person name="Li T."/>
            <person name="Hu X."/>
            <person name="Zhang T."/>
            <person name="Song X."/>
            <person name="Zhang H."/>
            <person name="Dai N."/>
            <person name="Sheng W."/>
            <person name="Hou X."/>
            <person name="Wei L."/>
        </authorList>
    </citation>
    <scope>NUCLEOTIDE SEQUENCE</scope>
    <source>
        <strain evidence="1">3651</strain>
        <tissue evidence="1">Leaf</tissue>
    </source>
</reference>
<accession>A0AAE1Y3W0</accession>
<dbReference type="Proteomes" id="UP001293254">
    <property type="component" value="Unassembled WGS sequence"/>
</dbReference>
<protein>
    <submittedName>
        <fullName evidence="1">Uncharacterized protein</fullName>
    </submittedName>
</protein>